<name>A0ABS5C1V8_9BACT</name>
<protein>
    <submittedName>
        <fullName evidence="2">FkbM family methyltransferase</fullName>
    </submittedName>
</protein>
<gene>
    <name evidence="2" type="ORF">J8F10_32315</name>
</gene>
<dbReference type="PANTHER" id="PTHR34009:SF2">
    <property type="entry name" value="PROTEIN STAR"/>
    <property type="match status" value="1"/>
</dbReference>
<comment type="caution">
    <text evidence="2">The sequence shown here is derived from an EMBL/GenBank/DDBJ whole genome shotgun (WGS) entry which is preliminary data.</text>
</comment>
<feature type="domain" description="Methyltransferase FkbM" evidence="1">
    <location>
        <begin position="28"/>
        <end position="189"/>
    </location>
</feature>
<reference evidence="2 3" key="1">
    <citation type="submission" date="2021-04" db="EMBL/GenBank/DDBJ databases">
        <authorList>
            <person name="Ivanova A."/>
        </authorList>
    </citation>
    <scope>NUCLEOTIDE SEQUENCE [LARGE SCALE GENOMIC DNA]</scope>
    <source>
        <strain evidence="2 3">G18</strain>
    </source>
</reference>
<dbReference type="PANTHER" id="PTHR34009">
    <property type="entry name" value="PROTEIN STAR"/>
    <property type="match status" value="1"/>
</dbReference>
<dbReference type="GO" id="GO:0032259">
    <property type="term" value="P:methylation"/>
    <property type="evidence" value="ECO:0007669"/>
    <property type="project" value="UniProtKB-KW"/>
</dbReference>
<keyword evidence="3" id="KW-1185">Reference proteome</keyword>
<dbReference type="InterPro" id="IPR053202">
    <property type="entry name" value="EGF_Rcpt_Signaling_Reg"/>
</dbReference>
<organism evidence="2 3">
    <name type="scientific">Gemmata palustris</name>
    <dbReference type="NCBI Taxonomy" id="2822762"/>
    <lineage>
        <taxon>Bacteria</taxon>
        <taxon>Pseudomonadati</taxon>
        <taxon>Planctomycetota</taxon>
        <taxon>Planctomycetia</taxon>
        <taxon>Gemmatales</taxon>
        <taxon>Gemmataceae</taxon>
        <taxon>Gemmata</taxon>
    </lineage>
</organism>
<evidence type="ECO:0000313" key="2">
    <source>
        <dbReference type="EMBL" id="MBP3959951.1"/>
    </source>
</evidence>
<proteinExistence type="predicted"/>
<accession>A0ABS5C1V8</accession>
<sequence length="299" mass="33924">MPNVSYAQNREDVLLNRVFPGTVGFYIDIGAADPVELSVTKWFYDRGWNGINIEPQAGYFAALSAARPRDINVNALLSDARHDVTFYEFPDRPLLSTPDAALAAEFKKAGVPVISRTLQAVTLAEVCERYVRGPIDFLKIDVEGHELSVLRGADFSRWRPVVLVIEATESERSTPNHGPWEPLVLAADYLFATFDGLNRYYVRAEDAHLVPRLQLPINLFDEPYVPAERLAERAMWDAERAAWAAERVMWTTERAGWVARVEEQAADRVAERTLWAAERADLLERVRWLDGQLHLYRAA</sequence>
<dbReference type="InterPro" id="IPR006342">
    <property type="entry name" value="FkbM_mtfrase"/>
</dbReference>
<dbReference type="GO" id="GO:0008168">
    <property type="term" value="F:methyltransferase activity"/>
    <property type="evidence" value="ECO:0007669"/>
    <property type="project" value="UniProtKB-KW"/>
</dbReference>
<evidence type="ECO:0000259" key="1">
    <source>
        <dbReference type="Pfam" id="PF05050"/>
    </source>
</evidence>
<dbReference type="Proteomes" id="UP000676565">
    <property type="component" value="Unassembled WGS sequence"/>
</dbReference>
<dbReference type="NCBIfam" id="TIGR01444">
    <property type="entry name" value="fkbM_fam"/>
    <property type="match status" value="1"/>
</dbReference>
<keyword evidence="2" id="KW-0489">Methyltransferase</keyword>
<dbReference type="InterPro" id="IPR029063">
    <property type="entry name" value="SAM-dependent_MTases_sf"/>
</dbReference>
<keyword evidence="2" id="KW-0808">Transferase</keyword>
<evidence type="ECO:0000313" key="3">
    <source>
        <dbReference type="Proteomes" id="UP000676565"/>
    </source>
</evidence>
<dbReference type="SUPFAM" id="SSF53335">
    <property type="entry name" value="S-adenosyl-L-methionine-dependent methyltransferases"/>
    <property type="match status" value="1"/>
</dbReference>
<dbReference type="EMBL" id="JAGKQQ010000001">
    <property type="protein sequence ID" value="MBP3959951.1"/>
    <property type="molecule type" value="Genomic_DNA"/>
</dbReference>
<dbReference type="Gene3D" id="3.40.50.150">
    <property type="entry name" value="Vaccinia Virus protein VP39"/>
    <property type="match status" value="1"/>
</dbReference>
<dbReference type="RefSeq" id="WP_210660872.1">
    <property type="nucleotide sequence ID" value="NZ_JAGKQQ010000001.1"/>
</dbReference>
<dbReference type="Pfam" id="PF05050">
    <property type="entry name" value="Methyltransf_21"/>
    <property type="match status" value="1"/>
</dbReference>